<evidence type="ECO:0000256" key="1">
    <source>
        <dbReference type="ARBA" id="ARBA00004141"/>
    </source>
</evidence>
<protein>
    <submittedName>
        <fullName evidence="5">Colicin V production protein</fullName>
    </submittedName>
</protein>
<accession>A0A249DWQ7</accession>
<evidence type="ECO:0000313" key="6">
    <source>
        <dbReference type="Proteomes" id="UP000216438"/>
    </source>
</evidence>
<dbReference type="GO" id="GO:0016020">
    <property type="term" value="C:membrane"/>
    <property type="evidence" value="ECO:0007669"/>
    <property type="project" value="UniProtKB-SubCell"/>
</dbReference>
<dbReference type="OrthoDB" id="9810601at2"/>
<evidence type="ECO:0000313" key="5">
    <source>
        <dbReference type="EMBL" id="ASX25685.1"/>
    </source>
</evidence>
<dbReference type="PANTHER" id="PTHR36926">
    <property type="entry name" value="COLICIN V PRODUCTION PROTEIN"/>
    <property type="match status" value="1"/>
</dbReference>
<reference evidence="6" key="1">
    <citation type="submission" date="2016-06" db="EMBL/GenBank/DDBJ databases">
        <authorList>
            <person name="Chen W."/>
            <person name="Hasegawa D.K."/>
        </authorList>
    </citation>
    <scope>NUCLEOTIDE SEQUENCE [LARGE SCALE GENOMIC DNA]</scope>
    <source>
        <strain evidence="6">MEAM1</strain>
    </source>
</reference>
<comment type="subcellular location">
    <subcellularLocation>
        <location evidence="1">Membrane</location>
        <topology evidence="1">Multi-pass membrane protein</topology>
    </subcellularLocation>
</comment>
<organism evidence="5 6">
    <name type="scientific">Candidatus Hamiltonella defensa</name>
    <name type="common">Bemisia tabaci</name>
    <dbReference type="NCBI Taxonomy" id="672795"/>
    <lineage>
        <taxon>Bacteria</taxon>
        <taxon>Pseudomonadati</taxon>
        <taxon>Pseudomonadota</taxon>
        <taxon>Gammaproteobacteria</taxon>
        <taxon>Enterobacterales</taxon>
        <taxon>Enterobacteriaceae</taxon>
        <taxon>aphid secondary symbionts</taxon>
        <taxon>Candidatus Williamhamiltonella</taxon>
    </lineage>
</organism>
<name>A0A249DWQ7_9ENTR</name>
<keyword evidence="2" id="KW-0812">Transmembrane</keyword>
<gene>
    <name evidence="5" type="ORF">BA171_00415</name>
</gene>
<sequence length="169" mass="19362">MIWIDYIIIGILVFSTAVSVIRGFIREAWSLVIWGCAFFVAGYFYPYVSEYFTDFADQKIRHLIAMSLLFIAMLLIGTIINYVLDSLIKRTGLSGPDRILGMFFGAIRGVLIVATLLLFLENFTHFSQNNAWTQSRLIPEFHSMMKWLLTLLKEKFSFVSPAQLAVSKE</sequence>
<proteinExistence type="predicted"/>
<keyword evidence="4" id="KW-0472">Membrane</keyword>
<evidence type="ECO:0000256" key="3">
    <source>
        <dbReference type="ARBA" id="ARBA00022989"/>
    </source>
</evidence>
<reference evidence="5 6" key="2">
    <citation type="submission" date="2017-09" db="EMBL/GenBank/DDBJ databases">
        <title>The genome of whitefly Bemisia tabaci, a global crop pest, provides novel insights into virus transmission, host adaptation and insecticide resistance.</title>
        <authorList>
            <person name="Kaur N."/>
            <person name="Kliot A."/>
            <person name="Pinheiro P.V."/>
            <person name="Luan J."/>
            <person name="Zheng Y."/>
            <person name="Liu W."/>
            <person name="Sun H."/>
            <person name="Yang X."/>
            <person name="Xu Y."/>
            <person name="Luo Y."/>
            <person name="Kruse A."/>
            <person name="Fisher T.W."/>
            <person name="Nelson D.R."/>
            <person name="Elimelech M."/>
            <person name="MacCoss M."/>
            <person name="Johnson R."/>
            <person name="Cohen E."/>
            <person name="Hunter W.B."/>
            <person name="Brown J.K."/>
            <person name="Jander G."/>
            <person name="Cilia M."/>
            <person name="Douglas A.E."/>
            <person name="Ghanim M."/>
            <person name="Simmons A.M."/>
            <person name="Wintermantel W.M."/>
            <person name="Ling K.-S."/>
            <person name="Fei Z."/>
        </authorList>
    </citation>
    <scope>NUCLEOTIDE SEQUENCE [LARGE SCALE GENOMIC DNA]</scope>
    <source>
        <strain evidence="5 6">MEAM1</strain>
    </source>
</reference>
<dbReference type="Proteomes" id="UP000216438">
    <property type="component" value="Chromosome"/>
</dbReference>
<dbReference type="InterPro" id="IPR052719">
    <property type="entry name" value="CvpA-like"/>
</dbReference>
<evidence type="ECO:0000256" key="4">
    <source>
        <dbReference type="ARBA" id="ARBA00023136"/>
    </source>
</evidence>
<dbReference type="AlphaFoldDB" id="A0A249DWQ7"/>
<dbReference type="InterPro" id="IPR003825">
    <property type="entry name" value="Colicin-V_CvpA"/>
</dbReference>
<dbReference type="RefSeq" id="WP_016856839.1">
    <property type="nucleotide sequence ID" value="NZ_CP016303.1"/>
</dbReference>
<dbReference type="GO" id="GO:0009403">
    <property type="term" value="P:toxin biosynthetic process"/>
    <property type="evidence" value="ECO:0007669"/>
    <property type="project" value="InterPro"/>
</dbReference>
<evidence type="ECO:0000256" key="2">
    <source>
        <dbReference type="ARBA" id="ARBA00022692"/>
    </source>
</evidence>
<dbReference type="EMBL" id="CP016303">
    <property type="protein sequence ID" value="ASX25685.1"/>
    <property type="molecule type" value="Genomic_DNA"/>
</dbReference>
<dbReference type="Pfam" id="PF02674">
    <property type="entry name" value="Colicin_V"/>
    <property type="match status" value="1"/>
</dbReference>
<dbReference type="PANTHER" id="PTHR36926:SF1">
    <property type="entry name" value="COLICIN V PRODUCTION PROTEIN"/>
    <property type="match status" value="1"/>
</dbReference>
<keyword evidence="3" id="KW-1133">Transmembrane helix</keyword>